<evidence type="ECO:0000256" key="5">
    <source>
        <dbReference type="ARBA" id="ARBA00023136"/>
    </source>
</evidence>
<comment type="subcellular location">
    <subcellularLocation>
        <location evidence="1">Cell membrane</location>
        <topology evidence="1">Multi-pass membrane protein</topology>
    </subcellularLocation>
</comment>
<dbReference type="Pfam" id="PF06271">
    <property type="entry name" value="RDD"/>
    <property type="match status" value="1"/>
</dbReference>
<dbReference type="Proteomes" id="UP000548476">
    <property type="component" value="Unassembled WGS sequence"/>
</dbReference>
<evidence type="ECO:0000256" key="3">
    <source>
        <dbReference type="ARBA" id="ARBA00022692"/>
    </source>
</evidence>
<dbReference type="EMBL" id="JACHGT010000026">
    <property type="protein sequence ID" value="MBB6039854.1"/>
    <property type="molecule type" value="Genomic_DNA"/>
</dbReference>
<accession>A0A841FVP3</accession>
<evidence type="ECO:0000256" key="1">
    <source>
        <dbReference type="ARBA" id="ARBA00004651"/>
    </source>
</evidence>
<name>A0A841FVP3_9ACTN</name>
<dbReference type="Pfam" id="PF10708">
    <property type="entry name" value="DUF2510"/>
    <property type="match status" value="1"/>
</dbReference>
<keyword evidence="2" id="KW-1003">Cell membrane</keyword>
<comment type="caution">
    <text evidence="10">The sequence shown here is derived from an EMBL/GenBank/DDBJ whole genome shotgun (WGS) entry which is preliminary data.</text>
</comment>
<sequence>MSSIEPGWYRDPAEPDTQRYWDGEQWLGKPLAADAEPPDGPPEPEPEPPLSFPAQPGAQGLPGRADPTWAPPPAGVTPIDRRPPQDMPGKSGPVLPPGFPEPSGDMQKHTLASAGQRLSARLIDTVAVLLLNVVVNGYFIYQFFQEVTPAVEAAMRQGTQLNPLTLSERANNLQLTIMFIGLLLWFVYEVPMTAYTGQTLGKKMVGIKVVPLYGQPLRLGWMGLRWSFMALPFLFLACGIFLLLADALWCLRDRPYRQCLHDKSPGTTVVLAPAAADPAQKVKGDTDVSSTDAR</sequence>
<dbReference type="InterPro" id="IPR018929">
    <property type="entry name" value="DUF2510"/>
</dbReference>
<dbReference type="GO" id="GO:0005886">
    <property type="term" value="C:plasma membrane"/>
    <property type="evidence" value="ECO:0007669"/>
    <property type="project" value="UniProtKB-SubCell"/>
</dbReference>
<dbReference type="PANTHER" id="PTHR36115">
    <property type="entry name" value="PROLINE-RICH ANTIGEN HOMOLOG-RELATED"/>
    <property type="match status" value="1"/>
</dbReference>
<feature type="compositionally biased region" description="Basic and acidic residues" evidence="6">
    <location>
        <begin position="11"/>
        <end position="22"/>
    </location>
</feature>
<evidence type="ECO:0000313" key="10">
    <source>
        <dbReference type="EMBL" id="MBB6039854.1"/>
    </source>
</evidence>
<dbReference type="AlphaFoldDB" id="A0A841FVP3"/>
<organism evidence="10 11">
    <name type="scientific">Phytomonospora endophytica</name>
    <dbReference type="NCBI Taxonomy" id="714109"/>
    <lineage>
        <taxon>Bacteria</taxon>
        <taxon>Bacillati</taxon>
        <taxon>Actinomycetota</taxon>
        <taxon>Actinomycetes</taxon>
        <taxon>Micromonosporales</taxon>
        <taxon>Micromonosporaceae</taxon>
        <taxon>Phytomonospora</taxon>
    </lineage>
</organism>
<reference evidence="10 11" key="1">
    <citation type="submission" date="2020-08" db="EMBL/GenBank/DDBJ databases">
        <title>Genomic Encyclopedia of Type Strains, Phase IV (KMG-IV): sequencing the most valuable type-strain genomes for metagenomic binning, comparative biology and taxonomic classification.</title>
        <authorList>
            <person name="Goeker M."/>
        </authorList>
    </citation>
    <scope>NUCLEOTIDE SEQUENCE [LARGE SCALE GENOMIC DNA]</scope>
    <source>
        <strain evidence="10 11">YIM 65646</strain>
    </source>
</reference>
<dbReference type="PANTHER" id="PTHR36115:SF4">
    <property type="entry name" value="MEMBRANE PROTEIN"/>
    <property type="match status" value="1"/>
</dbReference>
<evidence type="ECO:0000313" key="11">
    <source>
        <dbReference type="Proteomes" id="UP000548476"/>
    </source>
</evidence>
<feature type="region of interest" description="Disordered" evidence="6">
    <location>
        <begin position="1"/>
        <end position="108"/>
    </location>
</feature>
<feature type="transmembrane region" description="Helical" evidence="7">
    <location>
        <begin position="226"/>
        <end position="251"/>
    </location>
</feature>
<evidence type="ECO:0000256" key="7">
    <source>
        <dbReference type="SAM" id="Phobius"/>
    </source>
</evidence>
<feature type="domain" description="DUF2510" evidence="9">
    <location>
        <begin position="6"/>
        <end position="38"/>
    </location>
</feature>
<evidence type="ECO:0000256" key="6">
    <source>
        <dbReference type="SAM" id="MobiDB-lite"/>
    </source>
</evidence>
<gene>
    <name evidence="10" type="ORF">HNR73_007753</name>
</gene>
<dbReference type="RefSeq" id="WP_184792931.1">
    <property type="nucleotide sequence ID" value="NZ_BONT01000086.1"/>
</dbReference>
<proteinExistence type="predicted"/>
<keyword evidence="4 7" id="KW-1133">Transmembrane helix</keyword>
<feature type="compositionally biased region" description="Pro residues" evidence="6">
    <location>
        <begin position="38"/>
        <end position="51"/>
    </location>
</feature>
<dbReference type="InterPro" id="IPR051791">
    <property type="entry name" value="Pra-immunoreactive"/>
</dbReference>
<keyword evidence="5 7" id="KW-0472">Membrane</keyword>
<dbReference type="InterPro" id="IPR010432">
    <property type="entry name" value="RDD"/>
</dbReference>
<feature type="transmembrane region" description="Helical" evidence="7">
    <location>
        <begin position="170"/>
        <end position="188"/>
    </location>
</feature>
<evidence type="ECO:0000256" key="4">
    <source>
        <dbReference type="ARBA" id="ARBA00022989"/>
    </source>
</evidence>
<evidence type="ECO:0000256" key="2">
    <source>
        <dbReference type="ARBA" id="ARBA00022475"/>
    </source>
</evidence>
<keyword evidence="3 7" id="KW-0812">Transmembrane</keyword>
<keyword evidence="11" id="KW-1185">Reference proteome</keyword>
<protein>
    <submittedName>
        <fullName evidence="10">Putative RDD family membrane protein YckC</fullName>
    </submittedName>
</protein>
<evidence type="ECO:0000259" key="9">
    <source>
        <dbReference type="Pfam" id="PF10708"/>
    </source>
</evidence>
<evidence type="ECO:0000259" key="8">
    <source>
        <dbReference type="Pfam" id="PF06271"/>
    </source>
</evidence>
<feature type="domain" description="RDD" evidence="8">
    <location>
        <begin position="111"/>
        <end position="263"/>
    </location>
</feature>